<evidence type="ECO:0000256" key="1">
    <source>
        <dbReference type="ARBA" id="ARBA00022490"/>
    </source>
</evidence>
<name>A0AAQ1MCL3_9FIRM</name>
<dbReference type="EMBL" id="WWVX01000006">
    <property type="protein sequence ID" value="MZL70008.1"/>
    <property type="molecule type" value="Genomic_DNA"/>
</dbReference>
<keyword evidence="4 6" id="KW-0143">Chaperone</keyword>
<dbReference type="InterPro" id="IPR015946">
    <property type="entry name" value="KH_dom-like_a/b"/>
</dbReference>
<comment type="caution">
    <text evidence="10">The sequence shown here is derived from an EMBL/GenBank/DDBJ whole genome shotgun (WGS) entry which is preliminary data.</text>
</comment>
<dbReference type="InterPro" id="IPR039247">
    <property type="entry name" value="KhpB"/>
</dbReference>
<keyword evidence="3 6" id="KW-0133">Cell shape</keyword>
<gene>
    <name evidence="6" type="primary">khpB</name>
    <name evidence="6" type="synonym">eloR</name>
    <name evidence="9" type="ORF">GT747_09610</name>
    <name evidence="10" type="ORF">SAMN05444424_1077</name>
</gene>
<dbReference type="NCBIfam" id="NF041568">
    <property type="entry name" value="Jag_EloR"/>
    <property type="match status" value="1"/>
</dbReference>
<dbReference type="CDD" id="cd02414">
    <property type="entry name" value="KH-II_Jag"/>
    <property type="match status" value="1"/>
</dbReference>
<evidence type="ECO:0000256" key="5">
    <source>
        <dbReference type="ARBA" id="ARBA00023316"/>
    </source>
</evidence>
<dbReference type="InterPro" id="IPR038247">
    <property type="entry name" value="Jag_N_dom_sf"/>
</dbReference>
<evidence type="ECO:0000313" key="12">
    <source>
        <dbReference type="Proteomes" id="UP000474718"/>
    </source>
</evidence>
<dbReference type="InterPro" id="IPR034079">
    <property type="entry name" value="R3H_KhpB"/>
</dbReference>
<dbReference type="SMART" id="SM00393">
    <property type="entry name" value="R3H"/>
    <property type="match status" value="1"/>
</dbReference>
<comment type="domain">
    <text evidence="6">Has an N-terminal Jag-N domain and 2 RNA-binding domains (KH and R3H).</text>
</comment>
<dbReference type="InterPro" id="IPR036867">
    <property type="entry name" value="R3H_dom_sf"/>
</dbReference>
<keyword evidence="12" id="KW-1185">Reference proteome</keyword>
<dbReference type="Proteomes" id="UP000474718">
    <property type="component" value="Unassembled WGS sequence"/>
</dbReference>
<dbReference type="RefSeq" id="WP_021660065.1">
    <property type="nucleotide sequence ID" value="NZ_FQVY01000002.1"/>
</dbReference>
<evidence type="ECO:0000256" key="7">
    <source>
        <dbReference type="SAM" id="MobiDB-lite"/>
    </source>
</evidence>
<evidence type="ECO:0000256" key="2">
    <source>
        <dbReference type="ARBA" id="ARBA00022884"/>
    </source>
</evidence>
<dbReference type="GO" id="GO:0003723">
    <property type="term" value="F:RNA binding"/>
    <property type="evidence" value="ECO:0007669"/>
    <property type="project" value="UniProtKB-UniRule"/>
</dbReference>
<reference evidence="11" key="1">
    <citation type="submission" date="2016-11" db="EMBL/GenBank/DDBJ databases">
        <authorList>
            <person name="Jaros S."/>
            <person name="Januszkiewicz K."/>
            <person name="Wedrychowicz H."/>
        </authorList>
    </citation>
    <scope>NUCLEOTIDE SEQUENCE [LARGE SCALE GENOMIC DNA]</scope>
    <source>
        <strain evidence="11">DSM 4029</strain>
    </source>
</reference>
<accession>A0AAQ1MCL3</accession>
<keyword evidence="5 6" id="KW-0961">Cell wall biogenesis/degradation</keyword>
<feature type="region of interest" description="Jag_N domain" evidence="6">
    <location>
        <begin position="5"/>
        <end position="55"/>
    </location>
</feature>
<evidence type="ECO:0000313" key="9">
    <source>
        <dbReference type="EMBL" id="MZL70008.1"/>
    </source>
</evidence>
<dbReference type="Proteomes" id="UP000184089">
    <property type="component" value="Unassembled WGS sequence"/>
</dbReference>
<evidence type="ECO:0000256" key="6">
    <source>
        <dbReference type="HAMAP-Rule" id="MF_00867"/>
    </source>
</evidence>
<evidence type="ECO:0000256" key="4">
    <source>
        <dbReference type="ARBA" id="ARBA00023186"/>
    </source>
</evidence>
<protein>
    <recommendedName>
        <fullName evidence="6">RNA-binding protein KhpB</fullName>
    </recommendedName>
    <alternativeName>
        <fullName evidence="6">RNA-binding protein EloR</fullName>
    </alternativeName>
</protein>
<dbReference type="SMART" id="SM01245">
    <property type="entry name" value="Jag_N"/>
    <property type="match status" value="1"/>
</dbReference>
<comment type="function">
    <text evidence="6">A probable RNA chaperone. Forms a complex with KhpA which binds to cellular RNA and controls its expression. Plays a role in peptidoglycan (PG) homeostasis and cell length regulation.</text>
</comment>
<evidence type="ECO:0000259" key="8">
    <source>
        <dbReference type="PROSITE" id="PS51061"/>
    </source>
</evidence>
<dbReference type="PANTHER" id="PTHR35800">
    <property type="entry name" value="PROTEIN JAG"/>
    <property type="match status" value="1"/>
</dbReference>
<feature type="region of interest" description="Disordered" evidence="7">
    <location>
        <begin position="242"/>
        <end position="321"/>
    </location>
</feature>
<evidence type="ECO:0000313" key="10">
    <source>
        <dbReference type="EMBL" id="SHF99454.1"/>
    </source>
</evidence>
<feature type="compositionally biased region" description="Basic and acidic residues" evidence="7">
    <location>
        <begin position="270"/>
        <end position="294"/>
    </location>
</feature>
<comment type="subcellular location">
    <subcellularLocation>
        <location evidence="6">Cytoplasm</location>
    </subcellularLocation>
</comment>
<dbReference type="SUPFAM" id="SSF82708">
    <property type="entry name" value="R3H domain"/>
    <property type="match status" value="1"/>
</dbReference>
<dbReference type="InterPro" id="IPR001374">
    <property type="entry name" value="R3H_dom"/>
</dbReference>
<dbReference type="AlphaFoldDB" id="A0AAQ1MCL3"/>
<dbReference type="GO" id="GO:0008360">
    <property type="term" value="P:regulation of cell shape"/>
    <property type="evidence" value="ECO:0007669"/>
    <property type="project" value="UniProtKB-KW"/>
</dbReference>
<evidence type="ECO:0000256" key="3">
    <source>
        <dbReference type="ARBA" id="ARBA00022960"/>
    </source>
</evidence>
<feature type="compositionally biased region" description="Basic and acidic residues" evidence="7">
    <location>
        <begin position="79"/>
        <end position="102"/>
    </location>
</feature>
<comment type="subunit">
    <text evidence="6">Forms a complex with KhpA.</text>
</comment>
<dbReference type="Gene3D" id="3.30.300.20">
    <property type="match status" value="1"/>
</dbReference>
<sequence>MRECIKTAPDVDRAIALACEELGVSPEEANVEVLELPSKRLFGLLGTTPAKVRVQVEEPEWEKKQAAEAAKPAPVAPPVKHEPQPVKQADKPTPAPEKKAEEEPAAPKVSEAEEAKAAVAESYLRDILQKMGMEGITVERRFGKDGVIFNLSGSKVGGLIGRRGETLDAIQYLTSLCCNRGGGDYLKVSIDSGDYREKRKETLEALAKKIAGQVVKSGRSTALEPMNPYERRIIHSAVQTVEGATSKSVGEDPYRKVVISSKNPVKRSRPPYDRSRRSGGRRDGGENRSRERSQGPRPPQKPAEKPKDEAAELPLYGKIEL</sequence>
<dbReference type="GO" id="GO:0071555">
    <property type="term" value="P:cell wall organization"/>
    <property type="evidence" value="ECO:0007669"/>
    <property type="project" value="UniProtKB-KW"/>
</dbReference>
<dbReference type="HAMAP" id="MF_00867">
    <property type="entry name" value="KhpB"/>
    <property type="match status" value="1"/>
</dbReference>
<dbReference type="PROSITE" id="PS51061">
    <property type="entry name" value="R3H"/>
    <property type="match status" value="1"/>
</dbReference>
<keyword evidence="1 6" id="KW-0963">Cytoplasm</keyword>
<dbReference type="Pfam" id="PF14804">
    <property type="entry name" value="Jag_N"/>
    <property type="match status" value="1"/>
</dbReference>
<dbReference type="InterPro" id="IPR038008">
    <property type="entry name" value="Jag_KH"/>
</dbReference>
<feature type="domain" description="R3H" evidence="8">
    <location>
        <begin position="197"/>
        <end position="263"/>
    </location>
</feature>
<keyword evidence="2 6" id="KW-0694">RNA-binding</keyword>
<proteinExistence type="inferred from homology"/>
<evidence type="ECO:0000313" key="11">
    <source>
        <dbReference type="Proteomes" id="UP000184089"/>
    </source>
</evidence>
<comment type="similarity">
    <text evidence="6">Belongs to the KhpB RNA-binding protein family.</text>
</comment>
<dbReference type="GO" id="GO:0005737">
    <property type="term" value="C:cytoplasm"/>
    <property type="evidence" value="ECO:0007669"/>
    <property type="project" value="UniProtKB-SubCell"/>
</dbReference>
<feature type="region of interest" description="Disordered" evidence="7">
    <location>
        <begin position="59"/>
        <end position="113"/>
    </location>
</feature>
<dbReference type="Pfam" id="PF13083">
    <property type="entry name" value="KH_KhpA-B"/>
    <property type="match status" value="1"/>
</dbReference>
<dbReference type="EMBL" id="FQVY01000002">
    <property type="protein sequence ID" value="SHF99454.1"/>
    <property type="molecule type" value="Genomic_DNA"/>
</dbReference>
<dbReference type="GO" id="GO:0009252">
    <property type="term" value="P:peptidoglycan biosynthetic process"/>
    <property type="evidence" value="ECO:0007669"/>
    <property type="project" value="UniProtKB-UniRule"/>
</dbReference>
<organism evidence="10 11">
    <name type="scientific">Bittarella massiliensis</name>
    <name type="common">ex Durand et al. 2017</name>
    <dbReference type="NCBI Taxonomy" id="1720313"/>
    <lineage>
        <taxon>Bacteria</taxon>
        <taxon>Bacillati</taxon>
        <taxon>Bacillota</taxon>
        <taxon>Clostridia</taxon>
        <taxon>Eubacteriales</taxon>
        <taxon>Oscillospiraceae</taxon>
        <taxon>Bittarella (ex Durand et al. 2017)</taxon>
    </lineage>
</organism>
<dbReference type="InterPro" id="IPR032782">
    <property type="entry name" value="KhpB_N"/>
</dbReference>
<dbReference type="PANTHER" id="PTHR35800:SF1">
    <property type="entry name" value="RNA-BINDING PROTEIN KHPB"/>
    <property type="match status" value="1"/>
</dbReference>
<dbReference type="Gene3D" id="3.30.1370.50">
    <property type="entry name" value="R3H-like domain"/>
    <property type="match status" value="1"/>
</dbReference>
<dbReference type="Gene3D" id="3.30.30.80">
    <property type="entry name" value="probable RNA-binding protein from clostridium symbiosum atcc 14940"/>
    <property type="match status" value="1"/>
</dbReference>
<reference evidence="10" key="2">
    <citation type="submission" date="2016-11" db="EMBL/GenBank/DDBJ databases">
        <authorList>
            <person name="Varghese N."/>
            <person name="Submissions S."/>
        </authorList>
    </citation>
    <scope>NUCLEOTIDE SEQUENCE</scope>
    <source>
        <strain evidence="10">DSM 4029</strain>
    </source>
</reference>
<dbReference type="CDD" id="cd02644">
    <property type="entry name" value="R3H_jag"/>
    <property type="match status" value="1"/>
</dbReference>
<dbReference type="Pfam" id="PF01424">
    <property type="entry name" value="R3H"/>
    <property type="match status" value="1"/>
</dbReference>
<reference evidence="9 12" key="3">
    <citation type="journal article" date="2019" name="Nat. Med.">
        <title>A library of human gut bacterial isolates paired with longitudinal multiomics data enables mechanistic microbiome research.</title>
        <authorList>
            <person name="Poyet M."/>
            <person name="Groussin M."/>
            <person name="Gibbons S.M."/>
            <person name="Avila-Pacheco J."/>
            <person name="Jiang X."/>
            <person name="Kearney S.M."/>
            <person name="Perrotta A.R."/>
            <person name="Berdy B."/>
            <person name="Zhao S."/>
            <person name="Lieberman T.D."/>
            <person name="Swanson P.K."/>
            <person name="Smith M."/>
            <person name="Roesemann S."/>
            <person name="Alexander J.E."/>
            <person name="Rich S.A."/>
            <person name="Livny J."/>
            <person name="Vlamakis H."/>
            <person name="Clish C."/>
            <person name="Bullock K."/>
            <person name="Deik A."/>
            <person name="Scott J."/>
            <person name="Pierce K.A."/>
            <person name="Xavier R.J."/>
            <person name="Alm E.J."/>
        </authorList>
    </citation>
    <scope>NUCLEOTIDE SEQUENCE [LARGE SCALE GENOMIC DNA]</scope>
    <source>
        <strain evidence="9 12">BIOML-A2</strain>
    </source>
</reference>